<dbReference type="PROSITE" id="PS51318">
    <property type="entry name" value="TAT"/>
    <property type="match status" value="1"/>
</dbReference>
<feature type="chain" id="PRO_5045814660" evidence="3">
    <location>
        <begin position="26"/>
        <end position="544"/>
    </location>
</feature>
<dbReference type="CDD" id="cd08493">
    <property type="entry name" value="PBP2_DppA_like"/>
    <property type="match status" value="1"/>
</dbReference>
<accession>A0ABX2EN53</accession>
<dbReference type="InterPro" id="IPR023765">
    <property type="entry name" value="SBP_5_CS"/>
</dbReference>
<proteinExistence type="inferred from homology"/>
<gene>
    <name evidence="5" type="ORF">HLB44_24120</name>
</gene>
<keyword evidence="2 3" id="KW-0732">Signal</keyword>
<dbReference type="InterPro" id="IPR000914">
    <property type="entry name" value="SBP_5_dom"/>
</dbReference>
<dbReference type="PIRSF" id="PIRSF002741">
    <property type="entry name" value="MppA"/>
    <property type="match status" value="1"/>
</dbReference>
<dbReference type="PANTHER" id="PTHR30290">
    <property type="entry name" value="PERIPLASMIC BINDING COMPONENT OF ABC TRANSPORTER"/>
    <property type="match status" value="1"/>
</dbReference>
<protein>
    <submittedName>
        <fullName evidence="5">ABC transporter substrate-binding protein</fullName>
    </submittedName>
</protein>
<dbReference type="EMBL" id="JABRWJ010000007">
    <property type="protein sequence ID" value="NRF70097.1"/>
    <property type="molecule type" value="Genomic_DNA"/>
</dbReference>
<dbReference type="InterPro" id="IPR006311">
    <property type="entry name" value="TAT_signal"/>
</dbReference>
<keyword evidence="6" id="KW-1185">Reference proteome</keyword>
<dbReference type="InterPro" id="IPR030678">
    <property type="entry name" value="Peptide/Ni-bd"/>
</dbReference>
<sequence length="544" mass="60800">MPIVTPSRRAHLATTLGLACAAVFAALAPQAAVAKTFVYCSEGSPENFTPALNTTGTSFDAARPVYDRLTHFSRGSTQVEPGLAESWTVSADGKVFTFKLRKNVKFHSGVGGFKPTRDFSADDVLFSFERQWKPEHPYHKVSGGKYDYFADMGLPEDLQSIEKIDPHTLRITLKRANVTMLANLAMDFASIHSAEYADFLAKQNKKEQFDQVPVGTGPFSFVTYQKDAVIRFKANKDYWAPAGEKAQVDDLVFAITPDPTARYSKLKAGECHFVIAPRPADLPEMQKDPKLQVINQPGLNIAYWAFNTQKPPFDKKEVRQAFSMAIDRAAIIKDVYLGAGQPAKNLIPPTLWSYNDKVAPLPHDATQAKALLAKAGVKTPLDVDLWYMPVQRPYNPNAKRIAEMMQADLAKIGVNAKLVTYEWGEYRKRMQQGEHLTGLLGWTGDNGDPDNFFFLHGCDAARPGGQNLSKWCNKEFDGRLEKARALSDTKERTRLYQEMQQIEADEVPDFKIAHSVVYEVMRKEVSGYKQSPFGSHQFNGVTLK</sequence>
<dbReference type="Pfam" id="PF00496">
    <property type="entry name" value="SBP_bac_5"/>
    <property type="match status" value="1"/>
</dbReference>
<dbReference type="RefSeq" id="WP_173128313.1">
    <property type="nucleotide sequence ID" value="NZ_JABRWJ010000007.1"/>
</dbReference>
<evidence type="ECO:0000259" key="4">
    <source>
        <dbReference type="Pfam" id="PF00496"/>
    </source>
</evidence>
<comment type="caution">
    <text evidence="5">The sequence shown here is derived from an EMBL/GenBank/DDBJ whole genome shotgun (WGS) entry which is preliminary data.</text>
</comment>
<evidence type="ECO:0000256" key="2">
    <source>
        <dbReference type="ARBA" id="ARBA00022729"/>
    </source>
</evidence>
<dbReference type="SUPFAM" id="SSF53850">
    <property type="entry name" value="Periplasmic binding protein-like II"/>
    <property type="match status" value="1"/>
</dbReference>
<comment type="similarity">
    <text evidence="1">Belongs to the bacterial solute-binding protein 5 family.</text>
</comment>
<reference evidence="5 6" key="1">
    <citation type="submission" date="2020-05" db="EMBL/GenBank/DDBJ databases">
        <title>Aquincola sp. isolate from soil.</title>
        <authorList>
            <person name="Han J."/>
            <person name="Kim D.-U."/>
        </authorList>
    </citation>
    <scope>NUCLEOTIDE SEQUENCE [LARGE SCALE GENOMIC DNA]</scope>
    <source>
        <strain evidence="5 6">S2</strain>
    </source>
</reference>
<dbReference type="Gene3D" id="3.10.105.10">
    <property type="entry name" value="Dipeptide-binding Protein, Domain 3"/>
    <property type="match status" value="1"/>
</dbReference>
<dbReference type="Proteomes" id="UP000737171">
    <property type="component" value="Unassembled WGS sequence"/>
</dbReference>
<dbReference type="Gene3D" id="3.40.190.10">
    <property type="entry name" value="Periplasmic binding protein-like II"/>
    <property type="match status" value="1"/>
</dbReference>
<evidence type="ECO:0000313" key="5">
    <source>
        <dbReference type="EMBL" id="NRF70097.1"/>
    </source>
</evidence>
<dbReference type="Gene3D" id="3.90.76.10">
    <property type="entry name" value="Dipeptide-binding Protein, Domain 1"/>
    <property type="match status" value="1"/>
</dbReference>
<evidence type="ECO:0000256" key="1">
    <source>
        <dbReference type="ARBA" id="ARBA00005695"/>
    </source>
</evidence>
<organism evidence="5 6">
    <name type="scientific">Pseudaquabacterium terrae</name>
    <dbReference type="NCBI Taxonomy" id="2732868"/>
    <lineage>
        <taxon>Bacteria</taxon>
        <taxon>Pseudomonadati</taxon>
        <taxon>Pseudomonadota</taxon>
        <taxon>Betaproteobacteria</taxon>
        <taxon>Burkholderiales</taxon>
        <taxon>Sphaerotilaceae</taxon>
        <taxon>Pseudaquabacterium</taxon>
    </lineage>
</organism>
<evidence type="ECO:0000256" key="3">
    <source>
        <dbReference type="SAM" id="SignalP"/>
    </source>
</evidence>
<feature type="domain" description="Solute-binding protein family 5" evidence="4">
    <location>
        <begin position="78"/>
        <end position="454"/>
    </location>
</feature>
<dbReference type="PANTHER" id="PTHR30290:SF38">
    <property type="entry name" value="D,D-DIPEPTIDE-BINDING PERIPLASMIC PROTEIN DDPA-RELATED"/>
    <property type="match status" value="1"/>
</dbReference>
<dbReference type="InterPro" id="IPR039424">
    <property type="entry name" value="SBP_5"/>
</dbReference>
<dbReference type="PROSITE" id="PS01040">
    <property type="entry name" value="SBP_BACTERIAL_5"/>
    <property type="match status" value="1"/>
</dbReference>
<name>A0ABX2EN53_9BURK</name>
<evidence type="ECO:0000313" key="6">
    <source>
        <dbReference type="Proteomes" id="UP000737171"/>
    </source>
</evidence>
<feature type="signal peptide" evidence="3">
    <location>
        <begin position="1"/>
        <end position="25"/>
    </location>
</feature>